<feature type="active site" description="Charge relay system" evidence="7 8">
    <location>
        <position position="575"/>
    </location>
</feature>
<dbReference type="EMBL" id="CM002874">
    <property type="protein sequence ID" value="KFK31536.1"/>
    <property type="molecule type" value="Genomic_DNA"/>
</dbReference>
<proteinExistence type="inferred from homology"/>
<dbReference type="InterPro" id="IPR034197">
    <property type="entry name" value="Peptidases_S8_3"/>
</dbReference>
<dbReference type="PRINTS" id="PR00723">
    <property type="entry name" value="SUBTILISIN"/>
</dbReference>
<dbReference type="Proteomes" id="UP000029120">
    <property type="component" value="Chromosome 6"/>
</dbReference>
<dbReference type="OMA" id="EEHHHSY"/>
<keyword evidence="5 8" id="KW-0720">Serine protease</keyword>
<evidence type="ECO:0000256" key="4">
    <source>
        <dbReference type="ARBA" id="ARBA00022801"/>
    </source>
</evidence>
<evidence type="ECO:0000256" key="3">
    <source>
        <dbReference type="ARBA" id="ARBA00022729"/>
    </source>
</evidence>
<dbReference type="Gramene" id="KFK31536">
    <property type="protein sequence ID" value="KFK31536"/>
    <property type="gene ID" value="AALP_AA6G125100"/>
</dbReference>
<dbReference type="GO" id="GO:0006508">
    <property type="term" value="P:proteolysis"/>
    <property type="evidence" value="ECO:0007669"/>
    <property type="project" value="UniProtKB-KW"/>
</dbReference>
<dbReference type="InterPro" id="IPR037045">
    <property type="entry name" value="S8pro/Inhibitor_I9_sf"/>
</dbReference>
<evidence type="ECO:0000313" key="15">
    <source>
        <dbReference type="Proteomes" id="UP000029120"/>
    </source>
</evidence>
<dbReference type="Pfam" id="PF17766">
    <property type="entry name" value="fn3_6"/>
    <property type="match status" value="1"/>
</dbReference>
<dbReference type="GO" id="GO:0004252">
    <property type="term" value="F:serine-type endopeptidase activity"/>
    <property type="evidence" value="ECO:0007669"/>
    <property type="project" value="UniProtKB-UniRule"/>
</dbReference>
<evidence type="ECO:0000259" key="10">
    <source>
        <dbReference type="Pfam" id="PF00082"/>
    </source>
</evidence>
<gene>
    <name evidence="14" type="ordered locus">AALP_Aa6g125100</name>
</gene>
<reference evidence="15" key="1">
    <citation type="journal article" date="2015" name="Nat. Plants">
        <title>Genome expansion of Arabis alpina linked with retrotransposition and reduced symmetric DNA methylation.</title>
        <authorList>
            <person name="Willing E.M."/>
            <person name="Rawat V."/>
            <person name="Mandakova T."/>
            <person name="Maumus F."/>
            <person name="James G.V."/>
            <person name="Nordstroem K.J."/>
            <person name="Becker C."/>
            <person name="Warthmann N."/>
            <person name="Chica C."/>
            <person name="Szarzynska B."/>
            <person name="Zytnicki M."/>
            <person name="Albani M.C."/>
            <person name="Kiefer C."/>
            <person name="Bergonzi S."/>
            <person name="Castaings L."/>
            <person name="Mateos J.L."/>
            <person name="Berns M.C."/>
            <person name="Bujdoso N."/>
            <person name="Piofczyk T."/>
            <person name="de Lorenzo L."/>
            <person name="Barrero-Sicilia C."/>
            <person name="Mateos I."/>
            <person name="Piednoel M."/>
            <person name="Hagmann J."/>
            <person name="Chen-Min-Tao R."/>
            <person name="Iglesias-Fernandez R."/>
            <person name="Schuster S.C."/>
            <person name="Alonso-Blanco C."/>
            <person name="Roudier F."/>
            <person name="Carbonero P."/>
            <person name="Paz-Ares J."/>
            <person name="Davis S.J."/>
            <person name="Pecinka A."/>
            <person name="Quesneville H."/>
            <person name="Colot V."/>
            <person name="Lysak M.A."/>
            <person name="Weigel D."/>
            <person name="Coupland G."/>
            <person name="Schneeberger K."/>
        </authorList>
    </citation>
    <scope>NUCLEOTIDE SEQUENCE [LARGE SCALE GENOMIC DNA]</scope>
    <source>
        <strain evidence="15">cv. Pajares</strain>
    </source>
</reference>
<dbReference type="Pfam" id="PF00082">
    <property type="entry name" value="Peptidase_S8"/>
    <property type="match status" value="1"/>
</dbReference>
<evidence type="ECO:0000256" key="1">
    <source>
        <dbReference type="ARBA" id="ARBA00011073"/>
    </source>
</evidence>
<dbReference type="InterPro" id="IPR000209">
    <property type="entry name" value="Peptidase_S8/S53_dom"/>
</dbReference>
<dbReference type="FunFam" id="3.30.70.80:FF:000002">
    <property type="entry name" value="Subtilisin-like protease SBT5.3"/>
    <property type="match status" value="1"/>
</dbReference>
<keyword evidence="4 8" id="KW-0378">Hydrolase</keyword>
<evidence type="ECO:0008006" key="16">
    <source>
        <dbReference type="Google" id="ProtNLM"/>
    </source>
</evidence>
<evidence type="ECO:0000256" key="9">
    <source>
        <dbReference type="SAM" id="SignalP"/>
    </source>
</evidence>
<dbReference type="eggNOG" id="ENOG502QRC5">
    <property type="taxonomic scope" value="Eukaryota"/>
</dbReference>
<evidence type="ECO:0000259" key="13">
    <source>
        <dbReference type="Pfam" id="PF17766"/>
    </source>
</evidence>
<dbReference type="FunFam" id="3.40.50.200:FF:000006">
    <property type="entry name" value="Subtilisin-like protease SBT1.5"/>
    <property type="match status" value="1"/>
</dbReference>
<accession>A0A087GNT4</accession>
<evidence type="ECO:0000256" key="8">
    <source>
        <dbReference type="PROSITE-ProRule" id="PRU01240"/>
    </source>
</evidence>
<dbReference type="InterPro" id="IPR010259">
    <property type="entry name" value="S8pro/Inhibitor_I9"/>
</dbReference>
<name>A0A087GNT4_ARAAL</name>
<evidence type="ECO:0000256" key="6">
    <source>
        <dbReference type="ARBA" id="ARBA00023180"/>
    </source>
</evidence>
<feature type="active site" description="Charge relay system" evidence="7 8">
    <location>
        <position position="157"/>
    </location>
</feature>
<dbReference type="InterPro" id="IPR036852">
    <property type="entry name" value="Peptidase_S8/S53_dom_sf"/>
</dbReference>
<feature type="active site" description="Charge relay system" evidence="7 8">
    <location>
        <position position="232"/>
    </location>
</feature>
<dbReference type="Gene3D" id="2.60.40.2310">
    <property type="match status" value="1"/>
</dbReference>
<dbReference type="PROSITE" id="PS51892">
    <property type="entry name" value="SUBTILASE"/>
    <property type="match status" value="1"/>
</dbReference>
<dbReference type="Gene3D" id="3.40.50.200">
    <property type="entry name" value="Peptidase S8/S53 domain"/>
    <property type="match status" value="1"/>
</dbReference>
<feature type="domain" description="Inhibitor I9" evidence="12">
    <location>
        <begin position="25"/>
        <end position="103"/>
    </location>
</feature>
<dbReference type="CDD" id="cd02120">
    <property type="entry name" value="PA_subtilisin_like"/>
    <property type="match status" value="1"/>
</dbReference>
<dbReference type="MEROPS" id="S08.082"/>
<feature type="domain" description="Subtilisin-like protease fibronectin type-III" evidence="13">
    <location>
        <begin position="682"/>
        <end position="785"/>
    </location>
</feature>
<keyword evidence="2 8" id="KW-0645">Protease</keyword>
<dbReference type="InterPro" id="IPR045051">
    <property type="entry name" value="SBT"/>
</dbReference>
<dbReference type="FunFam" id="3.50.30.30:FF:000005">
    <property type="entry name" value="subtilisin-like protease SBT1.5"/>
    <property type="match status" value="1"/>
</dbReference>
<feature type="signal peptide" evidence="9">
    <location>
        <begin position="1"/>
        <end position="19"/>
    </location>
</feature>
<feature type="domain" description="PA" evidence="11">
    <location>
        <begin position="398"/>
        <end position="487"/>
    </location>
</feature>
<evidence type="ECO:0000259" key="12">
    <source>
        <dbReference type="Pfam" id="PF05922"/>
    </source>
</evidence>
<keyword evidence="6" id="KW-0325">Glycoprotein</keyword>
<evidence type="ECO:0000313" key="14">
    <source>
        <dbReference type="EMBL" id="KFK31536.1"/>
    </source>
</evidence>
<dbReference type="SUPFAM" id="SSF52743">
    <property type="entry name" value="Subtilisin-like"/>
    <property type="match status" value="1"/>
</dbReference>
<dbReference type="OrthoDB" id="206201at2759"/>
<dbReference type="PANTHER" id="PTHR10795">
    <property type="entry name" value="PROPROTEIN CONVERTASE SUBTILISIN/KEXIN"/>
    <property type="match status" value="1"/>
</dbReference>
<evidence type="ECO:0000259" key="11">
    <source>
        <dbReference type="Pfam" id="PF02225"/>
    </source>
</evidence>
<feature type="domain" description="Peptidase S8/S53" evidence="10">
    <location>
        <begin position="148"/>
        <end position="620"/>
    </location>
</feature>
<dbReference type="InterPro" id="IPR015500">
    <property type="entry name" value="Peptidase_S8_subtilisin-rel"/>
</dbReference>
<dbReference type="PROSITE" id="PS00138">
    <property type="entry name" value="SUBTILASE_SER"/>
    <property type="match status" value="1"/>
</dbReference>
<keyword evidence="15" id="KW-1185">Reference proteome</keyword>
<comment type="similarity">
    <text evidence="1 8">Belongs to the peptidase S8 family.</text>
</comment>
<dbReference type="CDD" id="cd04852">
    <property type="entry name" value="Peptidases_S8_3"/>
    <property type="match status" value="1"/>
</dbReference>
<dbReference type="AlphaFoldDB" id="A0A087GNT4"/>
<evidence type="ECO:0000256" key="7">
    <source>
        <dbReference type="PIRSR" id="PIRSR615500-1"/>
    </source>
</evidence>
<dbReference type="InterPro" id="IPR003137">
    <property type="entry name" value="PA_domain"/>
</dbReference>
<sequence length="788" mass="84753">MKLTSLFPLFFLVPFLASCAEKKQVYIVYFGEHQGDKSLQEIEEHHHSYLQSVKESEEDAKSSLLYSYKHSINGFAAELTPDEASRLEKLEEVISVIKSHPRKYEAHTTRSWEFVGLEEEENDSDLPKHDVDGRFRVGRKFLKKAKHGDGIIVGLLDSGVWPESKSFSDKGMGPIPKSWKGICQTGVAFNSSHCNRKLIGARYYVKGYERYYGSFNVTANKDFLSPRDPDGHGTHTASTAVGRRVNGASALGGFAMGSASGGAPLARLAVYKACWAKPNVEKIDGNMCIEEDMLAAIDDAIADGVHVISISIGTTDPVPYLLDGIAIGALHAVKRNIVVAASAGNAGPKPGTLSNPAPWIITVGASTLDRSFVGGLVLGNGYTIKTESITAFKMDKFAPLVYAANVVAPGIALNNSAQCLPNSLKPELVSGKVVLCLRGAGSRIGKGIEVKRAGGVGMILGNSPANGNETMPDSHFVATAAVTPTVVDKILQYIKTDKKPIAFIKPGETVYKNKPAPFVTGFSSRGPSMIDPNILKPDITAPGLNILAAWSGADGPSKISVDQRVAEYNFVSGTSMSCPHVSGAIALLKAIHPKWSSAAIRSALMTTAWMTNDEKKPIQDTNGLPANPFALGSGQFRPTKAADPGLVYDASYRAYLLYGCLVGLTKIDPTFKCPSKIPPGYNLNYPSIAIPNLNGTVTVKRTVTNVGNGNSTSTYLFSAQAPLGFSVKAKPSVLSFNRIGQKKRFKIVVTAQKEKMMNVTEKGHYQFGWFSWTDRYHVVKSPVAVSLA</sequence>
<protein>
    <recommendedName>
        <fullName evidence="16">Subtilisin-like protease SBT5.6</fullName>
    </recommendedName>
</protein>
<feature type="chain" id="PRO_5001822316" description="Subtilisin-like protease SBT5.6" evidence="9">
    <location>
        <begin position="20"/>
        <end position="788"/>
    </location>
</feature>
<dbReference type="InterPro" id="IPR041469">
    <property type="entry name" value="Subtilisin-like_FN3"/>
</dbReference>
<dbReference type="InterPro" id="IPR023828">
    <property type="entry name" value="Peptidase_S8_Ser-AS"/>
</dbReference>
<dbReference type="Gene3D" id="3.30.70.80">
    <property type="entry name" value="Peptidase S8 propeptide/proteinase inhibitor I9"/>
    <property type="match status" value="1"/>
</dbReference>
<evidence type="ECO:0000256" key="2">
    <source>
        <dbReference type="ARBA" id="ARBA00022670"/>
    </source>
</evidence>
<dbReference type="PROSITE" id="PS51257">
    <property type="entry name" value="PROKAR_LIPOPROTEIN"/>
    <property type="match status" value="1"/>
</dbReference>
<organism evidence="14 15">
    <name type="scientific">Arabis alpina</name>
    <name type="common">Alpine rock-cress</name>
    <dbReference type="NCBI Taxonomy" id="50452"/>
    <lineage>
        <taxon>Eukaryota</taxon>
        <taxon>Viridiplantae</taxon>
        <taxon>Streptophyta</taxon>
        <taxon>Embryophyta</taxon>
        <taxon>Tracheophyta</taxon>
        <taxon>Spermatophyta</taxon>
        <taxon>Magnoliopsida</taxon>
        <taxon>eudicotyledons</taxon>
        <taxon>Gunneridae</taxon>
        <taxon>Pentapetalae</taxon>
        <taxon>rosids</taxon>
        <taxon>malvids</taxon>
        <taxon>Brassicales</taxon>
        <taxon>Brassicaceae</taxon>
        <taxon>Arabideae</taxon>
        <taxon>Arabis</taxon>
    </lineage>
</organism>
<evidence type="ECO:0000256" key="5">
    <source>
        <dbReference type="ARBA" id="ARBA00022825"/>
    </source>
</evidence>
<keyword evidence="3 9" id="KW-0732">Signal</keyword>
<dbReference type="Pfam" id="PF02225">
    <property type="entry name" value="PA"/>
    <property type="match status" value="1"/>
</dbReference>
<dbReference type="Pfam" id="PF05922">
    <property type="entry name" value="Inhibitor_I9"/>
    <property type="match status" value="1"/>
</dbReference>
<dbReference type="Gene3D" id="3.50.30.30">
    <property type="match status" value="1"/>
</dbReference>